<sequence>MAKPNSEKQKLLIDKLPIQTRKKILIFALAILMVIILGLWLVFLQSSLAPSAQSEKQAEDLKKIQEDLTNFFEGTKEQFEILDKNLKDWSGESADGLNLTPEAIAKIKTELLAGEIKSWQKYSSPDYQYQIQYPNQWSIDATKPEMVSLSQPASATATEALTVQVIKNQDLDFIKNFVTEFPAGCAKPQPTIINGNQTMELRCLKRVGEINRETENYFIEKNNNLYVLSFIKNEKDFNDTSIKIITTIEFN</sequence>
<reference evidence="2 3" key="1">
    <citation type="journal article" date="2016" name="Nat. Commun.">
        <title>Thousands of microbial genomes shed light on interconnected biogeochemical processes in an aquifer system.</title>
        <authorList>
            <person name="Anantharaman K."/>
            <person name="Brown C.T."/>
            <person name="Hug L.A."/>
            <person name="Sharon I."/>
            <person name="Castelle C.J."/>
            <person name="Probst A.J."/>
            <person name="Thomas B.C."/>
            <person name="Singh A."/>
            <person name="Wilkins M.J."/>
            <person name="Karaoz U."/>
            <person name="Brodie E.L."/>
            <person name="Williams K.H."/>
            <person name="Hubbard S.S."/>
            <person name="Banfield J.F."/>
        </authorList>
    </citation>
    <scope>NUCLEOTIDE SEQUENCE [LARGE SCALE GENOMIC DNA]</scope>
</reference>
<proteinExistence type="predicted"/>
<accession>A0A1G1Y1W7</accession>
<evidence type="ECO:0000313" key="2">
    <source>
        <dbReference type="EMBL" id="OGY46319.1"/>
    </source>
</evidence>
<feature type="transmembrane region" description="Helical" evidence="1">
    <location>
        <begin position="24"/>
        <end position="43"/>
    </location>
</feature>
<keyword evidence="1" id="KW-0812">Transmembrane</keyword>
<comment type="caution">
    <text evidence="2">The sequence shown here is derived from an EMBL/GenBank/DDBJ whole genome shotgun (WGS) entry which is preliminary data.</text>
</comment>
<protein>
    <submittedName>
        <fullName evidence="2">Uncharacterized protein</fullName>
    </submittedName>
</protein>
<evidence type="ECO:0000256" key="1">
    <source>
        <dbReference type="SAM" id="Phobius"/>
    </source>
</evidence>
<organism evidence="2 3">
    <name type="scientific">Candidatus Buchananbacteria bacterium RIFCSPHIGHO2_01_FULL_44_11</name>
    <dbReference type="NCBI Taxonomy" id="1797535"/>
    <lineage>
        <taxon>Bacteria</taxon>
        <taxon>Candidatus Buchananiibacteriota</taxon>
    </lineage>
</organism>
<dbReference type="Proteomes" id="UP000178240">
    <property type="component" value="Unassembled WGS sequence"/>
</dbReference>
<evidence type="ECO:0000313" key="3">
    <source>
        <dbReference type="Proteomes" id="UP000178240"/>
    </source>
</evidence>
<keyword evidence="1" id="KW-0472">Membrane</keyword>
<dbReference type="AlphaFoldDB" id="A0A1G1Y1W7"/>
<keyword evidence="1" id="KW-1133">Transmembrane helix</keyword>
<dbReference type="EMBL" id="MHIE01000005">
    <property type="protein sequence ID" value="OGY46319.1"/>
    <property type="molecule type" value="Genomic_DNA"/>
</dbReference>
<name>A0A1G1Y1W7_9BACT</name>
<gene>
    <name evidence="2" type="ORF">A2744_01735</name>
</gene>
<dbReference type="STRING" id="1797535.A2744_01735"/>